<name>L9KZP4_TUPCH</name>
<evidence type="ECO:0000256" key="4">
    <source>
        <dbReference type="SAM" id="MobiDB-lite"/>
    </source>
</evidence>
<reference evidence="6" key="1">
    <citation type="submission" date="2012-07" db="EMBL/GenBank/DDBJ databases">
        <title>Genome of the Chinese tree shrew, a rising model animal genetically related to primates.</title>
        <authorList>
            <person name="Zhang G."/>
            <person name="Fan Y."/>
            <person name="Yao Y."/>
            <person name="Huang Z."/>
        </authorList>
    </citation>
    <scope>NUCLEOTIDE SEQUENCE [LARGE SCALE GENOMIC DNA]</scope>
</reference>
<dbReference type="GO" id="GO:0004862">
    <property type="term" value="F:cAMP-dependent protein kinase inhibitor activity"/>
    <property type="evidence" value="ECO:0007669"/>
    <property type="project" value="InterPro"/>
</dbReference>
<evidence type="ECO:0000313" key="6">
    <source>
        <dbReference type="Proteomes" id="UP000011518"/>
    </source>
</evidence>
<gene>
    <name evidence="5" type="ORF">TREES_T100006529</name>
</gene>
<evidence type="ECO:0000313" key="5">
    <source>
        <dbReference type="EMBL" id="ELW66607.1"/>
    </source>
</evidence>
<keyword evidence="6" id="KW-1185">Reference proteome</keyword>
<dbReference type="PANTHER" id="PTHR15416">
    <property type="entry name" value="CAMP-DEPENDENT PROTEIN KINASE INHIBITOR/PKI"/>
    <property type="match status" value="1"/>
</dbReference>
<dbReference type="Pfam" id="PF02827">
    <property type="entry name" value="PKI"/>
    <property type="match status" value="1"/>
</dbReference>
<proteinExistence type="inferred from homology"/>
<protein>
    <submittedName>
        <fullName evidence="5">cAMP-dependent protein kinase inhibitor beta</fullName>
    </submittedName>
</protein>
<accession>L9KZP4</accession>
<comment type="similarity">
    <text evidence="2">Belongs to the PKI family.</text>
</comment>
<dbReference type="STRING" id="246437.L9KZP4"/>
<organism evidence="5 6">
    <name type="scientific">Tupaia chinensis</name>
    <name type="common">Chinese tree shrew</name>
    <name type="synonym">Tupaia belangeri chinensis</name>
    <dbReference type="NCBI Taxonomy" id="246437"/>
    <lineage>
        <taxon>Eukaryota</taxon>
        <taxon>Metazoa</taxon>
        <taxon>Chordata</taxon>
        <taxon>Craniata</taxon>
        <taxon>Vertebrata</taxon>
        <taxon>Euteleostomi</taxon>
        <taxon>Mammalia</taxon>
        <taxon>Eutheria</taxon>
        <taxon>Euarchontoglires</taxon>
        <taxon>Scandentia</taxon>
        <taxon>Tupaiidae</taxon>
        <taxon>Tupaia</taxon>
    </lineage>
</organism>
<keyword evidence="3" id="KW-0649">Protein kinase inhibitor</keyword>
<dbReference type="EMBL" id="KB320647">
    <property type="protein sequence ID" value="ELW66607.1"/>
    <property type="molecule type" value="Genomic_DNA"/>
</dbReference>
<dbReference type="InParanoid" id="L9KZP4"/>
<dbReference type="AlphaFoldDB" id="L9KZP4"/>
<dbReference type="InterPro" id="IPR004171">
    <property type="entry name" value="cAMP_dep_PKI"/>
</dbReference>
<dbReference type="Proteomes" id="UP000011518">
    <property type="component" value="Unassembled WGS sequence"/>
</dbReference>
<feature type="region of interest" description="Disordered" evidence="4">
    <location>
        <begin position="82"/>
        <end position="148"/>
    </location>
</feature>
<evidence type="ECO:0000256" key="3">
    <source>
        <dbReference type="ARBA" id="ARBA00023013"/>
    </source>
</evidence>
<evidence type="ECO:0000256" key="1">
    <source>
        <dbReference type="ARBA" id="ARBA00002844"/>
    </source>
</evidence>
<feature type="compositionally biased region" description="Polar residues" evidence="4">
    <location>
        <begin position="101"/>
        <end position="111"/>
    </location>
</feature>
<sequence length="148" mass="16545">MPFLSVRPDESVDLGHVNIIELLHSLFELVLVGLDVHNEQKCVGVFYLLYDRLGGQGELDEDIVIKLVSPGGILLRIFGLPPQRKSLRPPEGRIGRRNTIPDIQTSATADGTSDLPLKLEALSMKEDVKKKDEETTQNQLEKPPHEEK</sequence>
<feature type="compositionally biased region" description="Basic and acidic residues" evidence="4">
    <location>
        <begin position="123"/>
        <end position="134"/>
    </location>
</feature>
<comment type="function">
    <text evidence="1">Extremely potent competitive inhibitor of cAMP-dependent protein kinase activity, this protein interacts with the catalytic subunit of the enzyme after the cAMP-induced dissociation of its regulatory chains.</text>
</comment>
<reference evidence="6" key="2">
    <citation type="journal article" date="2013" name="Nat. Commun.">
        <title>Genome of the Chinese tree shrew.</title>
        <authorList>
            <person name="Fan Y."/>
            <person name="Huang Z.Y."/>
            <person name="Cao C.C."/>
            <person name="Chen C.S."/>
            <person name="Chen Y.X."/>
            <person name="Fan D.D."/>
            <person name="He J."/>
            <person name="Hou H.L."/>
            <person name="Hu L."/>
            <person name="Hu X.T."/>
            <person name="Jiang X.T."/>
            <person name="Lai R."/>
            <person name="Lang Y.S."/>
            <person name="Liang B."/>
            <person name="Liao S.G."/>
            <person name="Mu D."/>
            <person name="Ma Y.Y."/>
            <person name="Niu Y.Y."/>
            <person name="Sun X.Q."/>
            <person name="Xia J.Q."/>
            <person name="Xiao J."/>
            <person name="Xiong Z.Q."/>
            <person name="Xu L."/>
            <person name="Yang L."/>
            <person name="Zhang Y."/>
            <person name="Zhao W."/>
            <person name="Zhao X.D."/>
            <person name="Zheng Y.T."/>
            <person name="Zhou J.M."/>
            <person name="Zhu Y.B."/>
            <person name="Zhang G.J."/>
            <person name="Wang J."/>
            <person name="Yao Y.G."/>
        </authorList>
    </citation>
    <scope>NUCLEOTIDE SEQUENCE [LARGE SCALE GENOMIC DNA]</scope>
</reference>
<evidence type="ECO:0000256" key="2">
    <source>
        <dbReference type="ARBA" id="ARBA00006393"/>
    </source>
</evidence>